<evidence type="ECO:0000256" key="3">
    <source>
        <dbReference type="SAM" id="Phobius"/>
    </source>
</evidence>
<evidence type="ECO:0000313" key="5">
    <source>
        <dbReference type="EMBL" id="MVU81782.1"/>
    </source>
</evidence>
<keyword evidence="6" id="KW-1185">Reference proteome</keyword>
<keyword evidence="3" id="KW-0812">Transmembrane</keyword>
<dbReference type="GO" id="GO:0016788">
    <property type="term" value="F:hydrolase activity, acting on ester bonds"/>
    <property type="evidence" value="ECO:0007669"/>
    <property type="project" value="InterPro"/>
</dbReference>
<organism evidence="5 6">
    <name type="scientific">Nocardia terrae</name>
    <dbReference type="NCBI Taxonomy" id="2675851"/>
    <lineage>
        <taxon>Bacteria</taxon>
        <taxon>Bacillati</taxon>
        <taxon>Actinomycetota</taxon>
        <taxon>Actinomycetes</taxon>
        <taxon>Mycobacteriales</taxon>
        <taxon>Nocardiaceae</taxon>
        <taxon>Nocardia</taxon>
    </lineage>
</organism>
<sequence>MPLEAPVTTAMRSASGAFTTVMRAMVGDRTVNRLSPDCQLSYALPTHPVDAPSFHMRTRTMSRLLSAVAMVFGGAVVLGGLTAPVAGADTDPGQSDSGRSLVVMGDSNTANATLATMQAQPTGVACTHLPTSWPTQLAQRMGLSRNNDVEDVSCVGAYMWRHGEDHYWTALTEARQAAADGAFGPRTKAVLLQFGLNDAWGADHGAQGALVPCMLNVLHGCSTDDAASDGNPPTLLTGQDYVDHLRDIVTYIRYYAPNARIVLVGYQELHTPGDQAVCMGVLGVPVTIPRAGAITDVFDSLREAPRAAAARLGVEYFDTAAVTAGHGLCSPEPWLNGVFTPGPDFLGQPGHPTLQGDTAVSQALQQFLSTPR</sequence>
<feature type="disulfide bond" evidence="2">
    <location>
        <begin position="126"/>
        <end position="154"/>
    </location>
</feature>
<reference evidence="5 6" key="1">
    <citation type="submission" date="2019-12" db="EMBL/GenBank/DDBJ databases">
        <title>Nocardia sp. nov. ET3-3 isolated from soil.</title>
        <authorList>
            <person name="Kanchanasin P."/>
            <person name="Tanasupawat S."/>
            <person name="Yuki M."/>
            <person name="Kudo T."/>
        </authorList>
    </citation>
    <scope>NUCLEOTIDE SEQUENCE [LARGE SCALE GENOMIC DNA]</scope>
    <source>
        <strain evidence="5 6">ET3-3</strain>
    </source>
</reference>
<dbReference type="Pfam" id="PF13472">
    <property type="entry name" value="Lipase_GDSL_2"/>
    <property type="match status" value="1"/>
</dbReference>
<evidence type="ECO:0000256" key="2">
    <source>
        <dbReference type="PIRSR" id="PIRSR637460-2"/>
    </source>
</evidence>
<dbReference type="CDD" id="cd01823">
    <property type="entry name" value="SEST_like"/>
    <property type="match status" value="1"/>
</dbReference>
<protein>
    <recommendedName>
        <fullName evidence="4">SGNH hydrolase-type esterase domain-containing protein</fullName>
    </recommendedName>
</protein>
<keyword evidence="3" id="KW-0472">Membrane</keyword>
<keyword evidence="2" id="KW-1015">Disulfide bond</keyword>
<evidence type="ECO:0000313" key="6">
    <source>
        <dbReference type="Proteomes" id="UP000466794"/>
    </source>
</evidence>
<feature type="domain" description="SGNH hydrolase-type esterase" evidence="4">
    <location>
        <begin position="103"/>
        <end position="356"/>
    </location>
</feature>
<dbReference type="Gene3D" id="3.40.50.1110">
    <property type="entry name" value="SGNH hydrolase"/>
    <property type="match status" value="1"/>
</dbReference>
<dbReference type="Proteomes" id="UP000466794">
    <property type="component" value="Unassembled WGS sequence"/>
</dbReference>
<dbReference type="SUPFAM" id="SSF52266">
    <property type="entry name" value="SGNH hydrolase"/>
    <property type="match status" value="1"/>
</dbReference>
<dbReference type="InterPro" id="IPR037460">
    <property type="entry name" value="SEST-like"/>
</dbReference>
<feature type="disulfide bond" evidence="2">
    <location>
        <begin position="278"/>
        <end position="329"/>
    </location>
</feature>
<dbReference type="InterPro" id="IPR013830">
    <property type="entry name" value="SGNH_hydro"/>
</dbReference>
<evidence type="ECO:0000256" key="1">
    <source>
        <dbReference type="PIRSR" id="PIRSR637460-1"/>
    </source>
</evidence>
<accession>A0A7K1V5M0</accession>
<dbReference type="EMBL" id="WRPP01000007">
    <property type="protein sequence ID" value="MVU81782.1"/>
    <property type="molecule type" value="Genomic_DNA"/>
</dbReference>
<evidence type="ECO:0000259" key="4">
    <source>
        <dbReference type="Pfam" id="PF13472"/>
    </source>
</evidence>
<name>A0A7K1V5M0_9NOCA</name>
<dbReference type="AlphaFoldDB" id="A0A7K1V5M0"/>
<comment type="caution">
    <text evidence="5">The sequence shown here is derived from an EMBL/GenBank/DDBJ whole genome shotgun (WGS) entry which is preliminary data.</text>
</comment>
<feature type="transmembrane region" description="Helical" evidence="3">
    <location>
        <begin position="64"/>
        <end position="86"/>
    </location>
</feature>
<keyword evidence="3" id="KW-1133">Transmembrane helix</keyword>
<gene>
    <name evidence="5" type="ORF">GPX89_31665</name>
</gene>
<feature type="active site" evidence="1">
    <location>
        <position position="351"/>
    </location>
</feature>
<dbReference type="InterPro" id="IPR036514">
    <property type="entry name" value="SGNH_hydro_sf"/>
</dbReference>
<proteinExistence type="predicted"/>
<feature type="active site" description="Nucleophile" evidence="1">
    <location>
        <position position="107"/>
    </location>
</feature>